<protein>
    <submittedName>
        <fullName evidence="1">Uncharacterized protein</fullName>
    </submittedName>
</protein>
<dbReference type="Proteomes" id="UP001056778">
    <property type="component" value="Chromosome 9"/>
</dbReference>
<sequence>MPKRKSWEADKMKAAVVAVRNREMGYLKASKTFNVPQSTLERYVRDDEKDPCLVVQSKLGRKPVFSSDIEEDLANYCLTMEERFFGLSQNDVRRMAFQLSQRNNIQSPFNKTNEKAGQKWLKNFLRRHPRLSIRTPRGLSLARATAFTPEAVKKFFDIFEPAMEDIQHAAARLYNADETGITVVQHKHTKIVGLKVIPEEQPQLSLPKKVQNHLQPEPTELQCTPIKRIDTHTFYGKPRTSTKRDNLETPSTSFIRATDITPVPNIQQRASTSSRSGSAVVITSSPYMKTIESAAEKKAAAERKKRANAKNTKKIDKKDKYQNRSKSSQTGNSSEERGQKNKWKAH</sequence>
<accession>A0ACB9SK31</accession>
<proteinExistence type="predicted"/>
<keyword evidence="2" id="KW-1185">Reference proteome</keyword>
<comment type="caution">
    <text evidence="1">The sequence shown here is derived from an EMBL/GenBank/DDBJ whole genome shotgun (WGS) entry which is preliminary data.</text>
</comment>
<reference evidence="1" key="1">
    <citation type="submission" date="2022-04" db="EMBL/GenBank/DDBJ databases">
        <title>Chromosome-scale genome assembly of Holotrichia oblita Faldermann.</title>
        <authorList>
            <person name="Rongchong L."/>
        </authorList>
    </citation>
    <scope>NUCLEOTIDE SEQUENCE</scope>
    <source>
        <strain evidence="1">81SQS9</strain>
    </source>
</reference>
<name>A0ACB9SK31_HOLOL</name>
<gene>
    <name evidence="1" type="ORF">MML48_9g00004454</name>
</gene>
<evidence type="ECO:0000313" key="1">
    <source>
        <dbReference type="EMBL" id="KAI4455516.1"/>
    </source>
</evidence>
<organism evidence="1 2">
    <name type="scientific">Holotrichia oblita</name>
    <name type="common">Chafer beetle</name>
    <dbReference type="NCBI Taxonomy" id="644536"/>
    <lineage>
        <taxon>Eukaryota</taxon>
        <taxon>Metazoa</taxon>
        <taxon>Ecdysozoa</taxon>
        <taxon>Arthropoda</taxon>
        <taxon>Hexapoda</taxon>
        <taxon>Insecta</taxon>
        <taxon>Pterygota</taxon>
        <taxon>Neoptera</taxon>
        <taxon>Endopterygota</taxon>
        <taxon>Coleoptera</taxon>
        <taxon>Polyphaga</taxon>
        <taxon>Scarabaeiformia</taxon>
        <taxon>Scarabaeidae</taxon>
        <taxon>Melolonthinae</taxon>
        <taxon>Holotrichia</taxon>
    </lineage>
</organism>
<dbReference type="EMBL" id="CM043023">
    <property type="protein sequence ID" value="KAI4455516.1"/>
    <property type="molecule type" value="Genomic_DNA"/>
</dbReference>
<evidence type="ECO:0000313" key="2">
    <source>
        <dbReference type="Proteomes" id="UP001056778"/>
    </source>
</evidence>